<evidence type="ECO:0000313" key="2">
    <source>
        <dbReference type="WBParaSite" id="ES5_v2.g13900.t1"/>
    </source>
</evidence>
<protein>
    <submittedName>
        <fullName evidence="2">Uncharacterized protein</fullName>
    </submittedName>
</protein>
<evidence type="ECO:0000313" key="1">
    <source>
        <dbReference type="Proteomes" id="UP000887579"/>
    </source>
</evidence>
<dbReference type="WBParaSite" id="ES5_v2.g13900.t1">
    <property type="protein sequence ID" value="ES5_v2.g13900.t1"/>
    <property type="gene ID" value="ES5_v2.g13900"/>
</dbReference>
<accession>A0AC34F9H9</accession>
<name>A0AC34F9H9_9BILA</name>
<sequence length="563" mass="60772">MVFLFNAFFLSLYFGCVAVQEAGAFDFSHLFNKTGKAGGIDFSKFLNKSDSDSQEFSNLIGKLKFKFSDSTEVSNRLGNFRNAKNRLRDFQSRQRNAKFAVNKFSLMSKEEQQQFLGARPSSQPIRNKRSALNNILDQTSPDSFDWRDHGKVTPVKNQQQCGSCWAFTTAGAIESQYLLRYNLTLDLSEQDLVSCTAANGKCNGGDVIQTINSVKTNGVTTEACNPYTATNGTCSAGCNSQKYFVGGYNYFGKDESKFATMLYNYGPATMVFDVPPAFMSYSSGVLEMPAAECKAVSIGGHGMIIVGYTPDYWIAKNSWGPDWGENGYVRIKRGQNFCSMTTQVAAPFLNTTTPTPVTPATTPPTTTAPMSGCSAGNGVSTWNNAARYYALQLFNGKRSEIAKGTFVMSNGATAPASKNMNKLTYSCEYETAAQQYATTCNSSYLLGNTMAYSIAFPWVVASINESLTTGVPYFYGFTVVNSNGNVSVTQGTGAFAFDNAKSIGCGFTTTPCTSAKTTLVCVIGPLQPASTPLYSVGTKCTANAHCTRAGYPNCDATLGLCSA</sequence>
<organism evidence="1 2">
    <name type="scientific">Panagrolaimus sp. ES5</name>
    <dbReference type="NCBI Taxonomy" id="591445"/>
    <lineage>
        <taxon>Eukaryota</taxon>
        <taxon>Metazoa</taxon>
        <taxon>Ecdysozoa</taxon>
        <taxon>Nematoda</taxon>
        <taxon>Chromadorea</taxon>
        <taxon>Rhabditida</taxon>
        <taxon>Tylenchina</taxon>
        <taxon>Panagrolaimomorpha</taxon>
        <taxon>Panagrolaimoidea</taxon>
        <taxon>Panagrolaimidae</taxon>
        <taxon>Panagrolaimus</taxon>
    </lineage>
</organism>
<reference evidence="2" key="1">
    <citation type="submission" date="2022-11" db="UniProtKB">
        <authorList>
            <consortium name="WormBaseParasite"/>
        </authorList>
    </citation>
    <scope>IDENTIFICATION</scope>
</reference>
<proteinExistence type="predicted"/>
<dbReference type="Proteomes" id="UP000887579">
    <property type="component" value="Unplaced"/>
</dbReference>